<dbReference type="RefSeq" id="WP_283345399.1">
    <property type="nucleotide sequence ID" value="NZ_JASHIF010000012.1"/>
</dbReference>
<dbReference type="Gene3D" id="2.60.40.10">
    <property type="entry name" value="Immunoglobulins"/>
    <property type="match status" value="1"/>
</dbReference>
<dbReference type="Proteomes" id="UP001236507">
    <property type="component" value="Unassembled WGS sequence"/>
</dbReference>
<dbReference type="EMBL" id="JASHIF010000012">
    <property type="protein sequence ID" value="MDI9860796.1"/>
    <property type="molecule type" value="Genomic_DNA"/>
</dbReference>
<dbReference type="InterPro" id="IPR013783">
    <property type="entry name" value="Ig-like_fold"/>
</dbReference>
<organism evidence="1 2">
    <name type="scientific">Flectobacillus roseus</name>
    <dbReference type="NCBI Taxonomy" id="502259"/>
    <lineage>
        <taxon>Bacteria</taxon>
        <taxon>Pseudomonadati</taxon>
        <taxon>Bacteroidota</taxon>
        <taxon>Cytophagia</taxon>
        <taxon>Cytophagales</taxon>
        <taxon>Flectobacillaceae</taxon>
        <taxon>Flectobacillus</taxon>
    </lineage>
</organism>
<gene>
    <name evidence="1" type="ORF">QM524_16385</name>
</gene>
<reference evidence="1 2" key="1">
    <citation type="submission" date="2023-05" db="EMBL/GenBank/DDBJ databases">
        <title>Novel species of genus Flectobacillus isolated from stream in China.</title>
        <authorList>
            <person name="Lu H."/>
        </authorList>
    </citation>
    <scope>NUCLEOTIDE SEQUENCE [LARGE SCALE GENOMIC DNA]</scope>
    <source>
        <strain evidence="1 2">KCTC 42575</strain>
    </source>
</reference>
<accession>A0ABT6YB47</accession>
<keyword evidence="2" id="KW-1185">Reference proteome</keyword>
<sequence>PIGTFAPISATSTSMTNLVGGVEDLLPSTNAGNYIWSTQRTALNTTTEYGYFALTGSPILPNIVAGVEIPLFRFRTQACIGSIRMYRNVADGTGGADTPKLNSANSIYLSGVSGALSDSYKDNYGTATVCPTPPVSDLTTSISGPSTGTPSTPFVYTVTVNNVGSGASTGSVSESFSIPTGLTFNSGGGSGWTCAPTGPVAGATTIVCTNSSPNIPASGSVSFPLNVTPTTTGGIAISGIVSGGGETNTSNNSATSNTTTVGCGISAGVLSKL</sequence>
<evidence type="ECO:0008006" key="3">
    <source>
        <dbReference type="Google" id="ProtNLM"/>
    </source>
</evidence>
<feature type="non-terminal residue" evidence="1">
    <location>
        <position position="1"/>
    </location>
</feature>
<proteinExistence type="predicted"/>
<protein>
    <recommendedName>
        <fullName evidence="3">DUF11 domain-containing protein</fullName>
    </recommendedName>
</protein>
<comment type="caution">
    <text evidence="1">The sequence shown here is derived from an EMBL/GenBank/DDBJ whole genome shotgun (WGS) entry which is preliminary data.</text>
</comment>
<evidence type="ECO:0000313" key="1">
    <source>
        <dbReference type="EMBL" id="MDI9860796.1"/>
    </source>
</evidence>
<evidence type="ECO:0000313" key="2">
    <source>
        <dbReference type="Proteomes" id="UP001236507"/>
    </source>
</evidence>
<name>A0ABT6YB47_9BACT</name>